<sequence length="104" mass="11812">MIFAKKKDFLETKSTLAVKRVVPYKPLHTAPVRTTGIQPRFGLQAYSPGADYRHTAPVRTTDIQPRCGLQAYSPGSQREGRMNNSPRLTIPRTCFNKVLRISFY</sequence>
<reference evidence="2" key="1">
    <citation type="journal article" date="2019" name="bioRxiv">
        <title>The Genome of the Zebra Mussel, Dreissena polymorpha: A Resource for Invasive Species Research.</title>
        <authorList>
            <person name="McCartney M.A."/>
            <person name="Auch B."/>
            <person name="Kono T."/>
            <person name="Mallez S."/>
            <person name="Zhang Y."/>
            <person name="Obille A."/>
            <person name="Becker A."/>
            <person name="Abrahante J.E."/>
            <person name="Garbe J."/>
            <person name="Badalamenti J.P."/>
            <person name="Herman A."/>
            <person name="Mangelson H."/>
            <person name="Liachko I."/>
            <person name="Sullivan S."/>
            <person name="Sone E.D."/>
            <person name="Koren S."/>
            <person name="Silverstein K.A.T."/>
            <person name="Beckman K.B."/>
            <person name="Gohl D.M."/>
        </authorList>
    </citation>
    <scope>NUCLEOTIDE SEQUENCE</scope>
    <source>
        <strain evidence="2">Duluth1</strain>
        <tissue evidence="2">Whole animal</tissue>
    </source>
</reference>
<organism evidence="2 3">
    <name type="scientific">Dreissena polymorpha</name>
    <name type="common">Zebra mussel</name>
    <name type="synonym">Mytilus polymorpha</name>
    <dbReference type="NCBI Taxonomy" id="45954"/>
    <lineage>
        <taxon>Eukaryota</taxon>
        <taxon>Metazoa</taxon>
        <taxon>Spiralia</taxon>
        <taxon>Lophotrochozoa</taxon>
        <taxon>Mollusca</taxon>
        <taxon>Bivalvia</taxon>
        <taxon>Autobranchia</taxon>
        <taxon>Heteroconchia</taxon>
        <taxon>Euheterodonta</taxon>
        <taxon>Imparidentia</taxon>
        <taxon>Neoheterodontei</taxon>
        <taxon>Myida</taxon>
        <taxon>Dreissenoidea</taxon>
        <taxon>Dreissenidae</taxon>
        <taxon>Dreissena</taxon>
    </lineage>
</organism>
<evidence type="ECO:0000256" key="1">
    <source>
        <dbReference type="SAM" id="MobiDB-lite"/>
    </source>
</evidence>
<keyword evidence="3" id="KW-1185">Reference proteome</keyword>
<evidence type="ECO:0000313" key="2">
    <source>
        <dbReference type="EMBL" id="KAH3868911.1"/>
    </source>
</evidence>
<proteinExistence type="predicted"/>
<protein>
    <submittedName>
        <fullName evidence="2">Uncharacterized protein</fullName>
    </submittedName>
</protein>
<dbReference type="EMBL" id="JAIWYP010000002">
    <property type="protein sequence ID" value="KAH3868911.1"/>
    <property type="molecule type" value="Genomic_DNA"/>
</dbReference>
<accession>A0A9D4M3H5</accession>
<feature type="region of interest" description="Disordered" evidence="1">
    <location>
        <begin position="67"/>
        <end position="87"/>
    </location>
</feature>
<comment type="caution">
    <text evidence="2">The sequence shown here is derived from an EMBL/GenBank/DDBJ whole genome shotgun (WGS) entry which is preliminary data.</text>
</comment>
<gene>
    <name evidence="2" type="ORF">DPMN_032066</name>
</gene>
<dbReference type="Proteomes" id="UP000828390">
    <property type="component" value="Unassembled WGS sequence"/>
</dbReference>
<evidence type="ECO:0000313" key="3">
    <source>
        <dbReference type="Proteomes" id="UP000828390"/>
    </source>
</evidence>
<reference evidence="2" key="2">
    <citation type="submission" date="2020-11" db="EMBL/GenBank/DDBJ databases">
        <authorList>
            <person name="McCartney M.A."/>
            <person name="Auch B."/>
            <person name="Kono T."/>
            <person name="Mallez S."/>
            <person name="Becker A."/>
            <person name="Gohl D.M."/>
            <person name="Silverstein K.A.T."/>
            <person name="Koren S."/>
            <person name="Bechman K.B."/>
            <person name="Herman A."/>
            <person name="Abrahante J.E."/>
            <person name="Garbe J."/>
        </authorList>
    </citation>
    <scope>NUCLEOTIDE SEQUENCE</scope>
    <source>
        <strain evidence="2">Duluth1</strain>
        <tissue evidence="2">Whole animal</tissue>
    </source>
</reference>
<name>A0A9D4M3H5_DREPO</name>
<dbReference type="AlphaFoldDB" id="A0A9D4M3H5"/>